<protein>
    <submittedName>
        <fullName evidence="1">WbqC family protein</fullName>
    </submittedName>
</protein>
<name>A0AA49JE97_9BACT</name>
<gene>
    <name evidence="1" type="ORF">K4G66_31965</name>
</gene>
<reference evidence="1" key="1">
    <citation type="journal article" date="2023" name="Comput. Struct. Biotechnol. J.">
        <title>Discovery of a novel marine Bacteroidetes with a rich repertoire of carbohydrate-active enzymes.</title>
        <authorList>
            <person name="Chen B."/>
            <person name="Liu G."/>
            <person name="Chen Q."/>
            <person name="Wang H."/>
            <person name="Liu L."/>
            <person name="Tang K."/>
        </authorList>
    </citation>
    <scope>NUCLEOTIDE SEQUENCE</scope>
    <source>
        <strain evidence="1">TK19036</strain>
    </source>
</reference>
<dbReference type="EMBL" id="CP120682">
    <property type="protein sequence ID" value="WKN36986.1"/>
    <property type="molecule type" value="Genomic_DNA"/>
</dbReference>
<organism evidence="1">
    <name type="scientific">Roseihalotalea indica</name>
    <dbReference type="NCBI Taxonomy" id="2867963"/>
    <lineage>
        <taxon>Bacteria</taxon>
        <taxon>Pseudomonadati</taxon>
        <taxon>Bacteroidota</taxon>
        <taxon>Cytophagia</taxon>
        <taxon>Cytophagales</taxon>
        <taxon>Catalimonadaceae</taxon>
        <taxon>Roseihalotalea</taxon>
    </lineage>
</organism>
<evidence type="ECO:0000313" key="1">
    <source>
        <dbReference type="EMBL" id="WKN36986.1"/>
    </source>
</evidence>
<dbReference type="AlphaFoldDB" id="A0AA49JE97"/>
<accession>A0AA49JE97</accession>
<dbReference type="InterPro" id="IPR014985">
    <property type="entry name" value="WbqC"/>
</dbReference>
<proteinExistence type="predicted"/>
<reference evidence="1" key="2">
    <citation type="journal article" date="2024" name="Antonie Van Leeuwenhoek">
        <title>Roseihalotalea indica gen. nov., sp. nov., a halophilic Bacteroidetes from mesopelagic Southwest Indian Ocean with higher carbohydrate metabolic potential.</title>
        <authorList>
            <person name="Chen B."/>
            <person name="Zhang M."/>
            <person name="Lin D."/>
            <person name="Ye J."/>
            <person name="Tang K."/>
        </authorList>
    </citation>
    <scope>NUCLEOTIDE SEQUENCE</scope>
    <source>
        <strain evidence="1">TK19036</strain>
    </source>
</reference>
<dbReference type="Pfam" id="PF08889">
    <property type="entry name" value="WbqC"/>
    <property type="match status" value="1"/>
</dbReference>
<sequence>MRIAIMQPYFFPYIGYFHLISAADTFVFFDDVNFIKRGWINRNHILANNTVYRFTLPLNKPSQNKAINEVYLNIDHKWRDNFLRTIEQAYKKAPYFTSVFPLIETIVVDNSKSQKISSVAIESIKSTLSYLNIRKVLKVSSEIDYNRENPGEEKIISICKTLGATHYINAIDGQDLYSKDKFSDCGLELSFVKTDAELKYQQFDYSEFTANLSIIDVLMFNSKESVIQMLTQYRLL</sequence>